<dbReference type="EMBL" id="CAUJNA010002591">
    <property type="protein sequence ID" value="CAJ1393580.1"/>
    <property type="molecule type" value="Genomic_DNA"/>
</dbReference>
<dbReference type="EMBL" id="CAUJNA010003204">
    <property type="protein sequence ID" value="CAJ1395605.1"/>
    <property type="molecule type" value="Genomic_DNA"/>
</dbReference>
<comment type="caution">
    <text evidence="3">The sequence shown here is derived from an EMBL/GenBank/DDBJ whole genome shotgun (WGS) entry which is preliminary data.</text>
</comment>
<dbReference type="Proteomes" id="UP001178507">
    <property type="component" value="Unassembled WGS sequence"/>
</dbReference>
<evidence type="ECO:0000313" key="2">
    <source>
        <dbReference type="EMBL" id="CAJ1395605.1"/>
    </source>
</evidence>
<protein>
    <submittedName>
        <fullName evidence="3">Uncharacterized protein</fullName>
    </submittedName>
</protein>
<accession>A0AA36J7Q0</accession>
<reference evidence="3" key="1">
    <citation type="submission" date="2023-08" db="EMBL/GenBank/DDBJ databases">
        <authorList>
            <person name="Chen Y."/>
            <person name="Shah S."/>
            <person name="Dougan E. K."/>
            <person name="Thang M."/>
            <person name="Chan C."/>
        </authorList>
    </citation>
    <scope>NUCLEOTIDE SEQUENCE</scope>
</reference>
<sequence length="91" mass="10575">MGAKLRRLCTRKSASRKLEVPDDIHRRWQSRGQERQELLDIYINCGGDKSKFIKTVTHKFKKSRKGTIKVNSGFYSEEQMKQKLSYGPLAS</sequence>
<keyword evidence="4" id="KW-1185">Reference proteome</keyword>
<organism evidence="3 4">
    <name type="scientific">Effrenium voratum</name>
    <dbReference type="NCBI Taxonomy" id="2562239"/>
    <lineage>
        <taxon>Eukaryota</taxon>
        <taxon>Sar</taxon>
        <taxon>Alveolata</taxon>
        <taxon>Dinophyceae</taxon>
        <taxon>Suessiales</taxon>
        <taxon>Symbiodiniaceae</taxon>
        <taxon>Effrenium</taxon>
    </lineage>
</organism>
<evidence type="ECO:0000313" key="4">
    <source>
        <dbReference type="Proteomes" id="UP001178507"/>
    </source>
</evidence>
<dbReference type="AlphaFoldDB" id="A0AA36J7Q0"/>
<proteinExistence type="predicted"/>
<dbReference type="EMBL" id="CAUJNA010003361">
    <property type="protein sequence ID" value="CAJ1400155.1"/>
    <property type="molecule type" value="Genomic_DNA"/>
</dbReference>
<evidence type="ECO:0000313" key="3">
    <source>
        <dbReference type="EMBL" id="CAJ1400155.1"/>
    </source>
</evidence>
<gene>
    <name evidence="1" type="ORF">EVOR1521_LOCUS18411</name>
    <name evidence="2" type="ORF">EVOR1521_LOCUS20004</name>
    <name evidence="3" type="ORF">EVOR1521_LOCUS23567</name>
</gene>
<name>A0AA36J7Q0_9DINO</name>
<evidence type="ECO:0000313" key="1">
    <source>
        <dbReference type="EMBL" id="CAJ1393580.1"/>
    </source>
</evidence>